<keyword evidence="11" id="KW-0969">Cilium</keyword>
<feature type="transmembrane region" description="Helical" evidence="10">
    <location>
        <begin position="75"/>
        <end position="95"/>
    </location>
</feature>
<dbReference type="NCBIfam" id="TIGR01400">
    <property type="entry name" value="fliR"/>
    <property type="match status" value="1"/>
</dbReference>
<protein>
    <recommendedName>
        <fullName evidence="3 9">Flagellar biosynthetic protein FliR</fullName>
    </recommendedName>
</protein>
<evidence type="ECO:0000256" key="2">
    <source>
        <dbReference type="ARBA" id="ARBA00009772"/>
    </source>
</evidence>
<feature type="transmembrane region" description="Helical" evidence="10">
    <location>
        <begin position="38"/>
        <end position="55"/>
    </location>
</feature>
<dbReference type="PANTHER" id="PTHR30065">
    <property type="entry name" value="FLAGELLAR BIOSYNTHETIC PROTEIN FLIR"/>
    <property type="match status" value="1"/>
</dbReference>
<comment type="similarity">
    <text evidence="2 10">Belongs to the FliR/MopE/SpaR family.</text>
</comment>
<keyword evidence="5 10" id="KW-0812">Transmembrane</keyword>
<sequence>MTWQFDGTVLVTVLLAMVRAAAWVTVSPPFASPLVSPRIRAILALAIALSVAPALRGQAPPMDWPAVVSSSAQQVVVGGALGFITALYFAAFQMAGDLIDMFGGFQVAMAYDPMAATQTAVFGRFYNLLATTLLFATGGHALVIRGFAASYDAVPLTGILSFAALGDALSTGLGHMFLAALQIAGPLIAVLFCADVALGLLTRVAPALNAFSLGFPAKILLTVLLAGIAIGILPSMVEEIVDRAVEAVMAVVRA</sequence>
<comment type="function">
    <text evidence="1 10">Role in flagellar biosynthesis.</text>
</comment>
<evidence type="ECO:0000256" key="8">
    <source>
        <dbReference type="ARBA" id="ARBA00023143"/>
    </source>
</evidence>
<dbReference type="EMBL" id="FRCS01000008">
    <property type="protein sequence ID" value="SHN42072.1"/>
    <property type="molecule type" value="Genomic_DNA"/>
</dbReference>
<dbReference type="Pfam" id="PF01311">
    <property type="entry name" value="Bac_export_1"/>
    <property type="match status" value="1"/>
</dbReference>
<evidence type="ECO:0000256" key="1">
    <source>
        <dbReference type="ARBA" id="ARBA00002578"/>
    </source>
</evidence>
<dbReference type="InterPro" id="IPR006303">
    <property type="entry name" value="FliR"/>
</dbReference>
<evidence type="ECO:0000256" key="10">
    <source>
        <dbReference type="RuleBase" id="RU362071"/>
    </source>
</evidence>
<evidence type="ECO:0000256" key="3">
    <source>
        <dbReference type="ARBA" id="ARBA00021717"/>
    </source>
</evidence>
<feature type="transmembrane region" description="Helical" evidence="10">
    <location>
        <begin position="115"/>
        <end position="135"/>
    </location>
</feature>
<evidence type="ECO:0000256" key="6">
    <source>
        <dbReference type="ARBA" id="ARBA00022989"/>
    </source>
</evidence>
<evidence type="ECO:0000313" key="12">
    <source>
        <dbReference type="Proteomes" id="UP000184440"/>
    </source>
</evidence>
<reference evidence="11 12" key="1">
    <citation type="submission" date="2016-11" db="EMBL/GenBank/DDBJ databases">
        <authorList>
            <person name="Jaros S."/>
            <person name="Januszkiewicz K."/>
            <person name="Wedrychowicz H."/>
        </authorList>
    </citation>
    <scope>NUCLEOTIDE SEQUENCE [LARGE SCALE GENOMIC DNA]</scope>
    <source>
        <strain evidence="11 12">DSM 46144</strain>
    </source>
</reference>
<dbReference type="GO" id="GO:0044780">
    <property type="term" value="P:bacterial-type flagellum assembly"/>
    <property type="evidence" value="ECO:0007669"/>
    <property type="project" value="UniProtKB-UniRule"/>
</dbReference>
<dbReference type="PRINTS" id="PR00953">
    <property type="entry name" value="TYPE3IMRPROT"/>
</dbReference>
<organism evidence="11 12">
    <name type="scientific">Cryptosporangium aurantiacum</name>
    <dbReference type="NCBI Taxonomy" id="134849"/>
    <lineage>
        <taxon>Bacteria</taxon>
        <taxon>Bacillati</taxon>
        <taxon>Actinomycetota</taxon>
        <taxon>Actinomycetes</taxon>
        <taxon>Cryptosporangiales</taxon>
        <taxon>Cryptosporangiaceae</taxon>
        <taxon>Cryptosporangium</taxon>
    </lineage>
</organism>
<feature type="transmembrane region" description="Helical" evidence="10">
    <location>
        <begin position="213"/>
        <end position="233"/>
    </location>
</feature>
<evidence type="ECO:0000256" key="5">
    <source>
        <dbReference type="ARBA" id="ARBA00022692"/>
    </source>
</evidence>
<keyword evidence="11" id="KW-0966">Cell projection</keyword>
<dbReference type="AlphaFoldDB" id="A0A1M7R7F3"/>
<keyword evidence="11" id="KW-0282">Flagellum</keyword>
<keyword evidence="6 10" id="KW-1133">Transmembrane helix</keyword>
<keyword evidence="12" id="KW-1185">Reference proteome</keyword>
<dbReference type="GO" id="GO:0009425">
    <property type="term" value="C:bacterial-type flagellum basal body"/>
    <property type="evidence" value="ECO:0007669"/>
    <property type="project" value="UniProtKB-SubCell"/>
</dbReference>
<proteinExistence type="inferred from homology"/>
<dbReference type="InterPro" id="IPR002010">
    <property type="entry name" value="T3SS_IM_R"/>
</dbReference>
<keyword evidence="7 10" id="KW-0472">Membrane</keyword>
<name>A0A1M7R7F3_9ACTN</name>
<dbReference type="GO" id="GO:0006605">
    <property type="term" value="P:protein targeting"/>
    <property type="evidence" value="ECO:0007669"/>
    <property type="project" value="UniProtKB-UniRule"/>
</dbReference>
<dbReference type="RefSeq" id="WP_073260332.1">
    <property type="nucleotide sequence ID" value="NZ_FRCS01000008.1"/>
</dbReference>
<evidence type="ECO:0000313" key="11">
    <source>
        <dbReference type="EMBL" id="SHN42072.1"/>
    </source>
</evidence>
<evidence type="ECO:0000256" key="4">
    <source>
        <dbReference type="ARBA" id="ARBA00022475"/>
    </source>
</evidence>
<keyword evidence="8 10" id="KW-0975">Bacterial flagellum</keyword>
<evidence type="ECO:0000256" key="7">
    <source>
        <dbReference type="ARBA" id="ARBA00023136"/>
    </source>
</evidence>
<comment type="subcellular location">
    <subcellularLocation>
        <location evidence="10">Cell membrane</location>
        <topology evidence="10">Multi-pass membrane protein</topology>
    </subcellularLocation>
    <subcellularLocation>
        <location evidence="10">Bacterial flagellum basal body</location>
    </subcellularLocation>
</comment>
<evidence type="ECO:0000256" key="9">
    <source>
        <dbReference type="NCBIfam" id="TIGR01400"/>
    </source>
</evidence>
<keyword evidence="4 10" id="KW-1003">Cell membrane</keyword>
<dbReference type="Proteomes" id="UP000184440">
    <property type="component" value="Unassembled WGS sequence"/>
</dbReference>
<accession>A0A1M7R7F3</accession>
<feature type="transmembrane region" description="Helical" evidence="10">
    <location>
        <begin position="177"/>
        <end position="201"/>
    </location>
</feature>
<feature type="transmembrane region" description="Helical" evidence="10">
    <location>
        <begin position="142"/>
        <end position="165"/>
    </location>
</feature>
<dbReference type="PANTHER" id="PTHR30065:SF1">
    <property type="entry name" value="SURFACE PRESENTATION OF ANTIGENS PROTEIN SPAR"/>
    <property type="match status" value="1"/>
</dbReference>
<dbReference type="OrthoDB" id="9807748at2"/>
<dbReference type="GO" id="GO:0005886">
    <property type="term" value="C:plasma membrane"/>
    <property type="evidence" value="ECO:0007669"/>
    <property type="project" value="UniProtKB-SubCell"/>
</dbReference>
<dbReference type="STRING" id="134849.SAMN05443668_10869"/>
<gene>
    <name evidence="11" type="ORF">SAMN05443668_10869</name>
</gene>